<evidence type="ECO:0000256" key="2">
    <source>
        <dbReference type="ARBA" id="ARBA00001947"/>
    </source>
</evidence>
<dbReference type="Proteomes" id="UP000041601">
    <property type="component" value="Unassembled WGS sequence"/>
</dbReference>
<dbReference type="Gene3D" id="3.40.80.10">
    <property type="entry name" value="Peptidoglycan recognition protein-like"/>
    <property type="match status" value="1"/>
</dbReference>
<dbReference type="CDD" id="cd06583">
    <property type="entry name" value="PGRP"/>
    <property type="match status" value="1"/>
</dbReference>
<dbReference type="RefSeq" id="WP_005156822.1">
    <property type="nucleotide sequence ID" value="NZ_CGBC01000002.1"/>
</dbReference>
<dbReference type="Pfam" id="PF01510">
    <property type="entry name" value="Amidase_2"/>
    <property type="match status" value="1"/>
</dbReference>
<keyword evidence="9" id="KW-0862">Zinc</keyword>
<comment type="subcellular location">
    <subcellularLocation>
        <location evidence="3">Cytoplasm</location>
    </subcellularLocation>
</comment>
<dbReference type="GO" id="GO:0005737">
    <property type="term" value="C:cytoplasm"/>
    <property type="evidence" value="ECO:0007669"/>
    <property type="project" value="UniProtKB-SubCell"/>
</dbReference>
<comment type="similarity">
    <text evidence="4">Belongs to the N-acetylmuramoyl-L-alanine amidase 2 family.</text>
</comment>
<organism evidence="14 18">
    <name type="scientific">Yersinia enterocolitica</name>
    <dbReference type="NCBI Taxonomy" id="630"/>
    <lineage>
        <taxon>Bacteria</taxon>
        <taxon>Pseudomonadati</taxon>
        <taxon>Pseudomonadota</taxon>
        <taxon>Gammaproteobacteria</taxon>
        <taxon>Enterobacterales</taxon>
        <taxon>Yersiniaceae</taxon>
        <taxon>Yersinia</taxon>
    </lineage>
</organism>
<accession>A0A0E1NDN3</accession>
<protein>
    <recommendedName>
        <fullName evidence="11">1,6-anhydro-N-acetylmuramyl-L-alanine amidase AmpD</fullName>
        <ecNumber evidence="5">3.5.1.28</ecNumber>
    </recommendedName>
    <alternativeName>
        <fullName evidence="12">N-acetylmuramoyl-L-alanine amidase</fullName>
    </alternativeName>
</protein>
<dbReference type="GO" id="GO:0009253">
    <property type="term" value="P:peptidoglycan catabolic process"/>
    <property type="evidence" value="ECO:0007669"/>
    <property type="project" value="InterPro"/>
</dbReference>
<feature type="domain" description="N-acetylmuramoyl-L-alanine amidase" evidence="13">
    <location>
        <begin position="22"/>
        <end position="172"/>
    </location>
</feature>
<evidence type="ECO:0000256" key="10">
    <source>
        <dbReference type="ARBA" id="ARBA00023316"/>
    </source>
</evidence>
<dbReference type="EMBL" id="CP068146">
    <property type="protein sequence ID" value="QQU48008.1"/>
    <property type="molecule type" value="Genomic_DNA"/>
</dbReference>
<evidence type="ECO:0000256" key="8">
    <source>
        <dbReference type="ARBA" id="ARBA00022801"/>
    </source>
</evidence>
<reference evidence="14 18" key="2">
    <citation type="submission" date="2015-03" db="EMBL/GenBank/DDBJ databases">
        <authorList>
            <person name="Murphy D."/>
        </authorList>
    </citation>
    <scope>NUCLEOTIDE SEQUENCE [LARGE SCALE GENOMIC DNA]</scope>
    <source>
        <strain evidence="14 18">IP26249</strain>
    </source>
</reference>
<keyword evidence="8 14" id="KW-0378">Hydrolase</keyword>
<evidence type="ECO:0000313" key="19">
    <source>
        <dbReference type="Proteomes" id="UP000595309"/>
    </source>
</evidence>
<evidence type="ECO:0000256" key="7">
    <source>
        <dbReference type="ARBA" id="ARBA00022723"/>
    </source>
</evidence>
<reference evidence="15 17" key="1">
    <citation type="submission" date="2015-03" db="EMBL/GenBank/DDBJ databases">
        <authorList>
            <consortium name="Pathogen Informatics"/>
            <person name="Murphy D."/>
        </authorList>
    </citation>
    <scope>NUCLEOTIDE SEQUENCE [LARGE SCALE GENOMIC DNA]</scope>
    <source>
        <strain evidence="15 17">IP05342</strain>
    </source>
</reference>
<evidence type="ECO:0000313" key="18">
    <source>
        <dbReference type="Proteomes" id="UP000048841"/>
    </source>
</evidence>
<name>A0A0E1NDN3_YEREN</name>
<comment type="catalytic activity">
    <reaction evidence="1">
        <text>Hydrolyzes the link between N-acetylmuramoyl residues and L-amino acid residues in certain cell-wall glycopeptides.</text>
        <dbReference type="EC" id="3.5.1.28"/>
    </reaction>
</comment>
<proteinExistence type="inferred from homology"/>
<dbReference type="EMBL" id="CPXJ01000002">
    <property type="protein sequence ID" value="CND03276.1"/>
    <property type="molecule type" value="Genomic_DNA"/>
</dbReference>
<dbReference type="InterPro" id="IPR002502">
    <property type="entry name" value="Amidase_domain"/>
</dbReference>
<dbReference type="GO" id="GO:0008745">
    <property type="term" value="F:N-acetylmuramoyl-L-alanine amidase activity"/>
    <property type="evidence" value="ECO:0007669"/>
    <property type="project" value="UniProtKB-EC"/>
</dbReference>
<evidence type="ECO:0000256" key="1">
    <source>
        <dbReference type="ARBA" id="ARBA00001561"/>
    </source>
</evidence>
<dbReference type="InterPro" id="IPR051206">
    <property type="entry name" value="NAMLAA_amidase_2"/>
</dbReference>
<evidence type="ECO:0000256" key="5">
    <source>
        <dbReference type="ARBA" id="ARBA00011901"/>
    </source>
</evidence>
<dbReference type="EC" id="3.5.1.28" evidence="5"/>
<evidence type="ECO:0000256" key="4">
    <source>
        <dbReference type="ARBA" id="ARBA00007553"/>
    </source>
</evidence>
<dbReference type="FunFam" id="3.40.80.10:FF:000002">
    <property type="entry name" value="1,6-anhydro-N-acetylmuramyl-L-alanine amidase"/>
    <property type="match status" value="1"/>
</dbReference>
<dbReference type="Proteomes" id="UP000048841">
    <property type="component" value="Unassembled WGS sequence"/>
</dbReference>
<dbReference type="PATRIC" id="fig|630.129.peg.3554"/>
<evidence type="ECO:0000313" key="17">
    <source>
        <dbReference type="Proteomes" id="UP000041601"/>
    </source>
</evidence>
<dbReference type="OMA" id="PFTDAQY"/>
<evidence type="ECO:0000256" key="6">
    <source>
        <dbReference type="ARBA" id="ARBA00022490"/>
    </source>
</evidence>
<dbReference type="InterPro" id="IPR036505">
    <property type="entry name" value="Amidase/PGRP_sf"/>
</dbReference>
<dbReference type="GeneID" id="31411852"/>
<reference evidence="16 19" key="3">
    <citation type="submission" date="2021-01" db="EMBL/GenBank/DDBJ databases">
        <title>FDA dAtabase for Regulatory Grade micrObial Sequences (FDA-ARGOS): Supporting development and validation of Infectious Disease Dx tests.</title>
        <authorList>
            <person name="Blissenbach B."/>
            <person name="Krut O."/>
            <person name="Tallon L."/>
            <person name="Sadzewicz L."/>
            <person name="Zhao X."/>
            <person name="Boylan J."/>
            <person name="Ott S."/>
            <person name="Bowen H."/>
            <person name="Vavikolanu K."/>
            <person name="Mehta A."/>
            <person name="Aluvathingal J."/>
            <person name="Nadendla S."/>
            <person name="Yan Y."/>
            <person name="Sichtig H."/>
        </authorList>
    </citation>
    <scope>NUCLEOTIDE SEQUENCE [LARGE SCALE GENOMIC DNA]</scope>
    <source>
        <strain evidence="16 19">FDAARGOS_1082</strain>
    </source>
</reference>
<dbReference type="PANTHER" id="PTHR30417">
    <property type="entry name" value="N-ACETYLMURAMOYL-L-ALANINE AMIDASE AMID"/>
    <property type="match status" value="1"/>
</dbReference>
<dbReference type="PANTHER" id="PTHR30417:SF4">
    <property type="entry name" value="1,6-ANHYDRO-N-ACETYLMURAMYL-L-ALANINE AMIDASE AMPD"/>
    <property type="match status" value="1"/>
</dbReference>
<keyword evidence="10" id="KW-0961">Cell wall biogenesis/degradation</keyword>
<evidence type="ECO:0000256" key="12">
    <source>
        <dbReference type="ARBA" id="ARBA00042615"/>
    </source>
</evidence>
<evidence type="ECO:0000313" key="16">
    <source>
        <dbReference type="EMBL" id="QQU48008.1"/>
    </source>
</evidence>
<dbReference type="AlphaFoldDB" id="A0A0E1NDN3"/>
<evidence type="ECO:0000313" key="14">
    <source>
        <dbReference type="EMBL" id="CFQ54613.1"/>
    </source>
</evidence>
<dbReference type="SUPFAM" id="SSF55846">
    <property type="entry name" value="N-acetylmuramoyl-L-alanine amidase-like"/>
    <property type="match status" value="1"/>
</dbReference>
<evidence type="ECO:0000313" key="15">
    <source>
        <dbReference type="EMBL" id="CND03276.1"/>
    </source>
</evidence>
<evidence type="ECO:0000256" key="9">
    <source>
        <dbReference type="ARBA" id="ARBA00022833"/>
    </source>
</evidence>
<dbReference type="GO" id="GO:0046872">
    <property type="term" value="F:metal ion binding"/>
    <property type="evidence" value="ECO:0007669"/>
    <property type="project" value="UniProtKB-KW"/>
</dbReference>
<gene>
    <name evidence="14" type="primary">ampD</name>
    <name evidence="14" type="ORF">ERS137941_00734</name>
    <name evidence="15" type="ORF">ERS137959_00169</name>
    <name evidence="16" type="ORF">I6I39_04515</name>
</gene>
<evidence type="ECO:0000256" key="11">
    <source>
        <dbReference type="ARBA" id="ARBA00039257"/>
    </source>
</evidence>
<dbReference type="EMBL" id="CGBR01000003">
    <property type="protein sequence ID" value="CFQ54613.1"/>
    <property type="molecule type" value="Genomic_DNA"/>
</dbReference>
<dbReference type="NCBIfam" id="NF008758">
    <property type="entry name" value="PRK11789.1"/>
    <property type="match status" value="1"/>
</dbReference>
<dbReference type="Proteomes" id="UP000595309">
    <property type="component" value="Chromosome"/>
</dbReference>
<keyword evidence="17" id="KW-1185">Reference proteome</keyword>
<keyword evidence="6" id="KW-0963">Cytoplasm</keyword>
<dbReference type="KEGG" id="yet:CH48_912"/>
<dbReference type="GO" id="GO:0071555">
    <property type="term" value="P:cell wall organization"/>
    <property type="evidence" value="ECO:0007669"/>
    <property type="project" value="UniProtKB-KW"/>
</dbReference>
<dbReference type="GO" id="GO:0009254">
    <property type="term" value="P:peptidoglycan turnover"/>
    <property type="evidence" value="ECO:0007669"/>
    <property type="project" value="TreeGrafter"/>
</dbReference>
<keyword evidence="7" id="KW-0479">Metal-binding</keyword>
<sequence length="191" mass="21367">MQLENNWQLDNGWISGVKRVVSPHCDQRPEGEAPSLLVIHNISLPPGEFGGPYIDQLFTGTLNPDEHPYFTDIVHLRVSAHCLIRRDGEIIQYVPFDKRAWHAGVSVFAERERCNDFSIGIELEGTDVLPFTAAQYRSLSEVSTLLFAHYPITAEQVVGHSDIAPGRKTDPGPAFDWVLYQQNLAKSSLPS</sequence>
<evidence type="ECO:0000259" key="13">
    <source>
        <dbReference type="SMART" id="SM00644"/>
    </source>
</evidence>
<evidence type="ECO:0000256" key="3">
    <source>
        <dbReference type="ARBA" id="ARBA00004496"/>
    </source>
</evidence>
<comment type="cofactor">
    <cofactor evidence="2">
        <name>Zn(2+)</name>
        <dbReference type="ChEBI" id="CHEBI:29105"/>
    </cofactor>
</comment>
<dbReference type="SMART" id="SM00644">
    <property type="entry name" value="Ami_2"/>
    <property type="match status" value="1"/>
</dbReference>